<keyword evidence="2" id="KW-0805">Transcription regulation</keyword>
<dbReference type="AlphaFoldDB" id="A0A4Y1RAQ1"/>
<feature type="region of interest" description="Disordered" evidence="9">
    <location>
        <begin position="143"/>
        <end position="164"/>
    </location>
</feature>
<sequence>FSKIKKSLAVLESSKKRKTLSPYHFTVLSSFLLTPTLPLSLNPSLFLISHTHDHEGAFGPSRSRCVALYAQSVGGQLALSLRSISRLFVSMIATKTMLSSNKLKIKFACKRIEADLGKKIEADPQKRSCDFGHQVSLNEVSSMAKPSFPGSKKRAAPEALESQKEKKLKMDRSVTLQCSTILKTLITHKDGWAFSKPVDPLSLNIPDYFHIISHPMDLGTIKSKLEKNMYRNTEEFAADVRLTFSNAMVYNPPANIFHQMAKNLNKIFEMRWCLLGGKLNHGSSKVEPGKSLSGQIKKVTYTRQNPDRTPPFHNMSVTKRSMPSEEKVRVHVDTRQNPSRTPPFHNMSVTKRSMPSEEKVRVHFGVSDGEAELSKTVQHCTPKLLAKNSNRGTDSGSRQASGAMNANQPSSPVGRKCGSCGNLACRCGLPCDSMGRDHGLSNPNASRLDCQAKSLSTSQMSKSDPESDGAVSALDDENICPSPQLTTPVTDAASGEEWKTSLFDVQLSPKRALRAAMLKSRFADTIWKAQQEKLLDQGGRCDPMKMRQEKARLERRQHEEKARIEAEIRAAEAATRMRAEIELKQQRKRKREEARIALEKMQRTVEIDQNLRILEELERLTGFSPSTPLLNCKGRSGAFRGAHLRSPLEQLGLFIKAEYSGDEDDDESILNEDGEEGEIV</sequence>
<organism evidence="11">
    <name type="scientific">Prunus dulcis</name>
    <name type="common">Almond</name>
    <name type="synonym">Amygdalus dulcis</name>
    <dbReference type="NCBI Taxonomy" id="3755"/>
    <lineage>
        <taxon>Eukaryota</taxon>
        <taxon>Viridiplantae</taxon>
        <taxon>Streptophyta</taxon>
        <taxon>Embryophyta</taxon>
        <taxon>Tracheophyta</taxon>
        <taxon>Spermatophyta</taxon>
        <taxon>Magnoliopsida</taxon>
        <taxon>eudicotyledons</taxon>
        <taxon>Gunneridae</taxon>
        <taxon>Pentapetalae</taxon>
        <taxon>rosids</taxon>
        <taxon>fabids</taxon>
        <taxon>Rosales</taxon>
        <taxon>Rosaceae</taxon>
        <taxon>Amygdaloideae</taxon>
        <taxon>Amygdaleae</taxon>
        <taxon>Prunus</taxon>
    </lineage>
</organism>
<dbReference type="PANTHER" id="PTHR46136">
    <property type="entry name" value="TRANSCRIPTION FACTOR GTE8"/>
    <property type="match status" value="1"/>
</dbReference>
<feature type="compositionally biased region" description="Polar residues" evidence="9">
    <location>
        <begin position="453"/>
        <end position="462"/>
    </location>
</feature>
<dbReference type="SUPFAM" id="SSF47370">
    <property type="entry name" value="Bromodomain"/>
    <property type="match status" value="1"/>
</dbReference>
<dbReference type="Gene3D" id="1.20.920.10">
    <property type="entry name" value="Bromodomain-like"/>
    <property type="match status" value="1"/>
</dbReference>
<feature type="region of interest" description="Disordered" evidence="9">
    <location>
        <begin position="383"/>
        <end position="414"/>
    </location>
</feature>
<dbReference type="Pfam" id="PF00439">
    <property type="entry name" value="Bromodomain"/>
    <property type="match status" value="1"/>
</dbReference>
<evidence type="ECO:0000256" key="9">
    <source>
        <dbReference type="SAM" id="MobiDB-lite"/>
    </source>
</evidence>
<dbReference type="InterPro" id="IPR036427">
    <property type="entry name" value="Bromodomain-like_sf"/>
</dbReference>
<feature type="region of interest" description="Disordered" evidence="9">
    <location>
        <begin position="303"/>
        <end position="356"/>
    </location>
</feature>
<evidence type="ECO:0000256" key="8">
    <source>
        <dbReference type="SAM" id="Coils"/>
    </source>
</evidence>
<keyword evidence="5" id="KW-0804">Transcription</keyword>
<protein>
    <submittedName>
        <fullName evidence="11">DNA-binding bromodomain-containing protein</fullName>
    </submittedName>
</protein>
<dbReference type="EMBL" id="AP019300">
    <property type="protein sequence ID" value="BBH01037.1"/>
    <property type="molecule type" value="Genomic_DNA"/>
</dbReference>
<dbReference type="InterPro" id="IPR037377">
    <property type="entry name" value="GTE_bromo"/>
</dbReference>
<evidence type="ECO:0000256" key="5">
    <source>
        <dbReference type="ARBA" id="ARBA00023163"/>
    </source>
</evidence>
<dbReference type="SMART" id="SM00297">
    <property type="entry name" value="BROMO"/>
    <property type="match status" value="1"/>
</dbReference>
<reference evidence="11" key="1">
    <citation type="journal article" date="2019" name="Science">
        <title>Mutation of a bHLH transcription factor allowed almond domestication.</title>
        <authorList>
            <person name="Sanchez-Perez R."/>
            <person name="Pavan S."/>
            <person name="Mazzeo R."/>
            <person name="Moldovan C."/>
            <person name="Aiese Cigliano R."/>
            <person name="Del Cueto J."/>
            <person name="Ricciardi F."/>
            <person name="Lotti C."/>
            <person name="Ricciardi L."/>
            <person name="Dicenta F."/>
            <person name="Lopez-Marques R.L."/>
            <person name="Lindberg Moller B."/>
        </authorList>
    </citation>
    <scope>NUCLEOTIDE SEQUENCE</scope>
</reference>
<dbReference type="InterPro" id="IPR001487">
    <property type="entry name" value="Bromodomain"/>
</dbReference>
<feature type="domain" description="Bromo" evidence="10">
    <location>
        <begin position="186"/>
        <end position="258"/>
    </location>
</feature>
<proteinExistence type="predicted"/>
<evidence type="ECO:0000256" key="2">
    <source>
        <dbReference type="ARBA" id="ARBA00023015"/>
    </source>
</evidence>
<feature type="coiled-coil region" evidence="8">
    <location>
        <begin position="554"/>
        <end position="604"/>
    </location>
</feature>
<dbReference type="CDD" id="cd05506">
    <property type="entry name" value="Bromo_plant1"/>
    <property type="match status" value="1"/>
</dbReference>
<evidence type="ECO:0000259" key="10">
    <source>
        <dbReference type="PROSITE" id="PS50014"/>
    </source>
</evidence>
<keyword evidence="11" id="KW-0238">DNA-binding</keyword>
<feature type="non-terminal residue" evidence="11">
    <location>
        <position position="1"/>
    </location>
</feature>
<evidence type="ECO:0000256" key="3">
    <source>
        <dbReference type="ARBA" id="ARBA00023054"/>
    </source>
</evidence>
<name>A0A4Y1RAQ1_PRUDU</name>
<keyword evidence="6" id="KW-0539">Nucleus</keyword>
<feature type="compositionally biased region" description="Basic and acidic residues" evidence="9">
    <location>
        <begin position="322"/>
        <end position="334"/>
    </location>
</feature>
<comment type="subcellular location">
    <subcellularLocation>
        <location evidence="1">Nucleus</location>
    </subcellularLocation>
</comment>
<evidence type="ECO:0000313" key="11">
    <source>
        <dbReference type="EMBL" id="BBH01037.1"/>
    </source>
</evidence>
<dbReference type="PRINTS" id="PR00503">
    <property type="entry name" value="BROMODOMAIN"/>
</dbReference>
<feature type="region of interest" description="Disordered" evidence="9">
    <location>
        <begin position="661"/>
        <end position="680"/>
    </location>
</feature>
<dbReference type="InterPro" id="IPR052442">
    <property type="entry name" value="Env_Response_Regulator"/>
</dbReference>
<gene>
    <name evidence="11" type="ORF">Prudu_011183</name>
</gene>
<evidence type="ECO:0000256" key="7">
    <source>
        <dbReference type="PROSITE-ProRule" id="PRU00035"/>
    </source>
</evidence>
<feature type="region of interest" description="Disordered" evidence="9">
    <location>
        <begin position="453"/>
        <end position="493"/>
    </location>
</feature>
<dbReference type="GO" id="GO:0003677">
    <property type="term" value="F:DNA binding"/>
    <property type="evidence" value="ECO:0007669"/>
    <property type="project" value="UniProtKB-KW"/>
</dbReference>
<evidence type="ECO:0000256" key="4">
    <source>
        <dbReference type="ARBA" id="ARBA00023117"/>
    </source>
</evidence>
<feature type="compositionally biased region" description="Polar residues" evidence="9">
    <location>
        <begin position="387"/>
        <end position="411"/>
    </location>
</feature>
<accession>A0A4Y1RAQ1</accession>
<evidence type="ECO:0000256" key="1">
    <source>
        <dbReference type="ARBA" id="ARBA00004123"/>
    </source>
</evidence>
<dbReference type="PROSITE" id="PS50014">
    <property type="entry name" value="BROMODOMAIN_2"/>
    <property type="match status" value="1"/>
</dbReference>
<keyword evidence="3 8" id="KW-0175">Coiled coil</keyword>
<dbReference type="GO" id="GO:0005634">
    <property type="term" value="C:nucleus"/>
    <property type="evidence" value="ECO:0007669"/>
    <property type="project" value="UniProtKB-SubCell"/>
</dbReference>
<dbReference type="PANTHER" id="PTHR46136:SF19">
    <property type="entry name" value="TRANSCRIPTION FACTOR GTE12"/>
    <property type="match status" value="1"/>
</dbReference>
<keyword evidence="4 7" id="KW-0103">Bromodomain</keyword>
<evidence type="ECO:0000256" key="6">
    <source>
        <dbReference type="ARBA" id="ARBA00023242"/>
    </source>
</evidence>